<evidence type="ECO:0000259" key="1">
    <source>
        <dbReference type="Pfam" id="PF01965"/>
    </source>
</evidence>
<reference evidence="3" key="3">
    <citation type="journal article" date="2011" name="PLoS ONE">
        <title>Genome sequence of a mesophilic hydrogenotrophic methanogen Methanocella paludicola, the first cultivated representative of the order Methanocellales.</title>
        <authorList>
            <person name="Sakai S."/>
            <person name="Takaki Y."/>
            <person name="Shimamura S."/>
            <person name="Sekine M."/>
            <person name="Tajima T."/>
            <person name="Kosugi H."/>
            <person name="Ichikawa N."/>
            <person name="Tasumi E."/>
            <person name="Hiraki A.T."/>
            <person name="Shimizu A."/>
            <person name="Kato Y."/>
            <person name="Nishiko R."/>
            <person name="Mori K."/>
            <person name="Fujita N."/>
            <person name="Imachi H."/>
            <person name="Takai K."/>
        </authorList>
    </citation>
    <scope>NUCLEOTIDE SEQUENCE [LARGE SCALE GENOMIC DNA]</scope>
    <source>
        <strain evidence="3">DSM 17711 / JCM 13418 / NBRC 101707 / SANAE</strain>
    </source>
</reference>
<dbReference type="GO" id="GO:0005737">
    <property type="term" value="C:cytoplasm"/>
    <property type="evidence" value="ECO:0007669"/>
    <property type="project" value="TreeGrafter"/>
</dbReference>
<dbReference type="EMBL" id="AP011532">
    <property type="protein sequence ID" value="BAI60246.1"/>
    <property type="molecule type" value="Genomic_DNA"/>
</dbReference>
<dbReference type="KEGG" id="mpd:MCP_0174"/>
<dbReference type="InterPro" id="IPR002818">
    <property type="entry name" value="DJ-1/PfpI"/>
</dbReference>
<evidence type="ECO:0000313" key="3">
    <source>
        <dbReference type="Proteomes" id="UP000001882"/>
    </source>
</evidence>
<sequence length="186" mass="19735">MEFSLDNTEIVLVAAPEGFRDEELFVPEDVFSGVGAFVLTASTTKKPIYGSQGGSTLPDLHIEDIKVDSLNALVIAGGKGAREHLWHNEALLRKVREANEKGKVIGAICISGAIPAIAGIMRGRRGTVYPDTGALEVLKENGETYVNEGVVVDGNVVTGAGPTYAKEFAETILALLKERLPAAAQM</sequence>
<dbReference type="Pfam" id="PF01965">
    <property type="entry name" value="DJ-1_PfpI"/>
    <property type="match status" value="1"/>
</dbReference>
<feature type="domain" description="DJ-1/PfpI" evidence="1">
    <location>
        <begin position="11"/>
        <end position="174"/>
    </location>
</feature>
<reference evidence="2 3" key="1">
    <citation type="journal article" date="2007" name="Appl. Environ. Microbiol.">
        <title>Isolation of key methanogens for global methane emission from rice paddy fields: a novel isolate affiliated with the clone cluster rice cluster I.</title>
        <authorList>
            <person name="Sakai S."/>
            <person name="Imachi H."/>
            <person name="Sekiguchi Y."/>
            <person name="Ohashi A."/>
            <person name="Harada H."/>
            <person name="Kamagata Y."/>
        </authorList>
    </citation>
    <scope>NUCLEOTIDE SEQUENCE [LARGE SCALE GENOMIC DNA]</scope>
    <source>
        <strain evidence="3">DSM 17711 / JCM 13418 / NBRC 101707 / SANAE</strain>
    </source>
</reference>
<reference evidence="2 3" key="2">
    <citation type="journal article" date="2008" name="Int. J. Syst. Evol. Microbiol.">
        <title>Methanocella paludicola gen. nov., sp. nov., a methane-producing archaeon, the first isolate of the lineage 'Rice Cluster I', and proposal of the new archaeal order Methanocellales ord. nov.</title>
        <authorList>
            <person name="Sakai S."/>
            <person name="Imachi H."/>
            <person name="Hanada S."/>
            <person name="Ohashi A."/>
            <person name="Harada H."/>
            <person name="Kamagata Y."/>
        </authorList>
    </citation>
    <scope>NUCLEOTIDE SEQUENCE [LARGE SCALE GENOMIC DNA]</scope>
    <source>
        <strain evidence="3">DSM 17711 / JCM 13418 / NBRC 101707 / SANAE</strain>
    </source>
</reference>
<dbReference type="AlphaFoldDB" id="D1YUX4"/>
<dbReference type="InterPro" id="IPR029062">
    <property type="entry name" value="Class_I_gatase-like"/>
</dbReference>
<dbReference type="Gene3D" id="3.40.50.880">
    <property type="match status" value="1"/>
</dbReference>
<dbReference type="OrthoDB" id="82036at2157"/>
<accession>D1YUX4</accession>
<gene>
    <name evidence="2" type="ordered locus">MCP_0174</name>
</gene>
<dbReference type="eggNOG" id="arCOG00769">
    <property type="taxonomic scope" value="Archaea"/>
</dbReference>
<proteinExistence type="predicted"/>
<name>D1YUX4_METPS</name>
<protein>
    <recommendedName>
        <fullName evidence="1">DJ-1/PfpI domain-containing protein</fullName>
    </recommendedName>
</protein>
<keyword evidence="3" id="KW-1185">Reference proteome</keyword>
<dbReference type="InParanoid" id="D1YUX4"/>
<dbReference type="CDD" id="cd03135">
    <property type="entry name" value="GATase1_DJ-1"/>
    <property type="match status" value="1"/>
</dbReference>
<dbReference type="Proteomes" id="UP000001882">
    <property type="component" value="Chromosome"/>
</dbReference>
<dbReference type="SUPFAM" id="SSF52317">
    <property type="entry name" value="Class I glutamine amidotransferase-like"/>
    <property type="match status" value="1"/>
</dbReference>
<dbReference type="InterPro" id="IPR050325">
    <property type="entry name" value="Prot/Nucl_acid_deglycase"/>
</dbReference>
<dbReference type="PANTHER" id="PTHR48094:SF12">
    <property type="entry name" value="PARKINSON DISEASE PROTEIN 7 HOMOLOG"/>
    <property type="match status" value="1"/>
</dbReference>
<dbReference type="FunCoup" id="D1YUX4">
    <property type="interactions" value="79"/>
</dbReference>
<evidence type="ECO:0000313" key="2">
    <source>
        <dbReference type="EMBL" id="BAI60246.1"/>
    </source>
</evidence>
<organism evidence="2 3">
    <name type="scientific">Methanocella paludicola (strain DSM 17711 / JCM 13418 / NBRC 101707 / SANAE)</name>
    <dbReference type="NCBI Taxonomy" id="304371"/>
    <lineage>
        <taxon>Archaea</taxon>
        <taxon>Methanobacteriati</taxon>
        <taxon>Methanobacteriota</taxon>
        <taxon>Stenosarchaea group</taxon>
        <taxon>Methanomicrobia</taxon>
        <taxon>Methanocellales</taxon>
        <taxon>Methanocellaceae</taxon>
        <taxon>Methanocella</taxon>
    </lineage>
</organism>
<dbReference type="PANTHER" id="PTHR48094">
    <property type="entry name" value="PROTEIN/NUCLEIC ACID DEGLYCASE DJ-1-RELATED"/>
    <property type="match status" value="1"/>
</dbReference>
<dbReference type="STRING" id="304371.MCP_0174"/>